<keyword evidence="2" id="KW-1003">Cell membrane</keyword>
<evidence type="ECO:0000256" key="6">
    <source>
        <dbReference type="SAM" id="MobiDB-lite"/>
    </source>
</evidence>
<reference evidence="10" key="1">
    <citation type="submission" date="2016-10" db="EMBL/GenBank/DDBJ databases">
        <authorList>
            <person name="Varghese N."/>
            <person name="Submissions S."/>
        </authorList>
    </citation>
    <scope>NUCLEOTIDE SEQUENCE [LARGE SCALE GENOMIC DNA]</scope>
    <source>
        <strain evidence="10">DSM 43163</strain>
    </source>
</reference>
<feature type="transmembrane region" description="Helical" evidence="7">
    <location>
        <begin position="309"/>
        <end position="328"/>
    </location>
</feature>
<organism evidence="9 10">
    <name type="scientific">Thermomonospora echinospora</name>
    <dbReference type="NCBI Taxonomy" id="1992"/>
    <lineage>
        <taxon>Bacteria</taxon>
        <taxon>Bacillati</taxon>
        <taxon>Actinomycetota</taxon>
        <taxon>Actinomycetes</taxon>
        <taxon>Streptosporangiales</taxon>
        <taxon>Thermomonosporaceae</taxon>
        <taxon>Thermomonospora</taxon>
    </lineage>
</organism>
<name>A0A1H5S0L1_9ACTN</name>
<dbReference type="InterPro" id="IPR019108">
    <property type="entry name" value="Caa3_assmbl_CtaG-rel"/>
</dbReference>
<dbReference type="AlphaFoldDB" id="A0A1H5S0L1"/>
<keyword evidence="3 7" id="KW-0812">Transmembrane</keyword>
<feature type="transmembrane region" description="Helical" evidence="7">
    <location>
        <begin position="514"/>
        <end position="535"/>
    </location>
</feature>
<dbReference type="Pfam" id="PF09678">
    <property type="entry name" value="Caa3_CtaG"/>
    <property type="match status" value="1"/>
</dbReference>
<evidence type="ECO:0000256" key="7">
    <source>
        <dbReference type="SAM" id="Phobius"/>
    </source>
</evidence>
<dbReference type="EMBL" id="FNVO01000001">
    <property type="protein sequence ID" value="SEF43301.1"/>
    <property type="molecule type" value="Genomic_DNA"/>
</dbReference>
<dbReference type="PANTHER" id="PTHR34820">
    <property type="entry name" value="INNER MEMBRANE PROTEIN YEBZ"/>
    <property type="match status" value="1"/>
</dbReference>
<dbReference type="RefSeq" id="WP_146087245.1">
    <property type="nucleotide sequence ID" value="NZ_FNVO01000001.1"/>
</dbReference>
<dbReference type="Pfam" id="PF05425">
    <property type="entry name" value="CopD"/>
    <property type="match status" value="1"/>
</dbReference>
<feature type="transmembrane region" description="Helical" evidence="7">
    <location>
        <begin position="547"/>
        <end position="568"/>
    </location>
</feature>
<feature type="domain" description="Copper resistance protein D" evidence="8">
    <location>
        <begin position="232"/>
        <end position="327"/>
    </location>
</feature>
<keyword evidence="5 7" id="KW-0472">Membrane</keyword>
<gene>
    <name evidence="9" type="ORF">SAMN04489712_1013</name>
</gene>
<feature type="transmembrane region" description="Helical" evidence="7">
    <location>
        <begin position="96"/>
        <end position="118"/>
    </location>
</feature>
<evidence type="ECO:0000256" key="4">
    <source>
        <dbReference type="ARBA" id="ARBA00022989"/>
    </source>
</evidence>
<feature type="compositionally biased region" description="Acidic residues" evidence="6">
    <location>
        <begin position="722"/>
        <end position="735"/>
    </location>
</feature>
<dbReference type="InterPro" id="IPR032694">
    <property type="entry name" value="CopC/D"/>
</dbReference>
<evidence type="ECO:0000256" key="2">
    <source>
        <dbReference type="ARBA" id="ARBA00022475"/>
    </source>
</evidence>
<dbReference type="PANTHER" id="PTHR34820:SF4">
    <property type="entry name" value="INNER MEMBRANE PROTEIN YEBZ"/>
    <property type="match status" value="1"/>
</dbReference>
<feature type="compositionally biased region" description="Basic and acidic residues" evidence="6">
    <location>
        <begin position="659"/>
        <end position="670"/>
    </location>
</feature>
<keyword evidence="4 7" id="KW-1133">Transmembrane helix</keyword>
<accession>A0A1H5S0L1</accession>
<protein>
    <submittedName>
        <fullName evidence="9">Putative copper resistance protein D</fullName>
    </submittedName>
</protein>
<feature type="region of interest" description="Disordered" evidence="6">
    <location>
        <begin position="659"/>
        <end position="735"/>
    </location>
</feature>
<dbReference type="OrthoDB" id="5241646at2"/>
<feature type="transmembrane region" description="Helical" evidence="7">
    <location>
        <begin position="195"/>
        <end position="217"/>
    </location>
</feature>
<feature type="transmembrane region" description="Helical" evidence="7">
    <location>
        <begin position="437"/>
        <end position="456"/>
    </location>
</feature>
<feature type="transmembrane region" description="Helical" evidence="7">
    <location>
        <begin position="165"/>
        <end position="183"/>
    </location>
</feature>
<feature type="compositionally biased region" description="Low complexity" evidence="6">
    <location>
        <begin position="707"/>
        <end position="721"/>
    </location>
</feature>
<dbReference type="GO" id="GO:0006825">
    <property type="term" value="P:copper ion transport"/>
    <property type="evidence" value="ECO:0007669"/>
    <property type="project" value="InterPro"/>
</dbReference>
<feature type="transmembrane region" description="Helical" evidence="7">
    <location>
        <begin position="399"/>
        <end position="417"/>
    </location>
</feature>
<keyword evidence="10" id="KW-1185">Reference proteome</keyword>
<proteinExistence type="predicted"/>
<feature type="transmembrane region" description="Helical" evidence="7">
    <location>
        <begin position="138"/>
        <end position="158"/>
    </location>
</feature>
<comment type="subcellular location">
    <subcellularLocation>
        <location evidence="1">Cell membrane</location>
        <topology evidence="1">Multi-pass membrane protein</topology>
    </subcellularLocation>
</comment>
<dbReference type="GO" id="GO:0005886">
    <property type="term" value="C:plasma membrane"/>
    <property type="evidence" value="ECO:0007669"/>
    <property type="project" value="UniProtKB-SubCell"/>
</dbReference>
<dbReference type="InterPro" id="IPR008457">
    <property type="entry name" value="Cu-R_CopD_dom"/>
</dbReference>
<feature type="transmembrane region" description="Helical" evidence="7">
    <location>
        <begin position="599"/>
        <end position="622"/>
    </location>
</feature>
<feature type="transmembrane region" description="Helical" evidence="7">
    <location>
        <begin position="367"/>
        <end position="387"/>
    </location>
</feature>
<evidence type="ECO:0000256" key="1">
    <source>
        <dbReference type="ARBA" id="ARBA00004651"/>
    </source>
</evidence>
<evidence type="ECO:0000313" key="9">
    <source>
        <dbReference type="EMBL" id="SEF43301.1"/>
    </source>
</evidence>
<evidence type="ECO:0000313" key="10">
    <source>
        <dbReference type="Proteomes" id="UP000236723"/>
    </source>
</evidence>
<feature type="compositionally biased region" description="Low complexity" evidence="6">
    <location>
        <begin position="682"/>
        <end position="698"/>
    </location>
</feature>
<feature type="transmembrane region" description="Helical" evidence="7">
    <location>
        <begin position="54"/>
        <end position="75"/>
    </location>
</feature>
<dbReference type="Proteomes" id="UP000236723">
    <property type="component" value="Unassembled WGS sequence"/>
</dbReference>
<sequence length="735" mass="77139">MVQVTRAAAIATAAAAGTLAVALIVGGAASEEVIPGLADAGEFTRWGLPAARVVMDLTAALTVGALLAATLLLPLDVTGGKGRLSGDATAYLRASSWLAAGWAAAAAATLVFTVSDVLGEPVDLILTGDRLSGYVGDLPQGTALLLVILMAVVVALLARTTATPGGALALLALAGIALLPPPLTGHAASAANHSVAVTGLALHVAAVAPWVGGLAMLGRHALTGGGRLEVMADRYSRMALWCYVAVGVSGIANVVSRLPDPADLVTSDYGRLALGKIVLFGVLGWFGWWHRRRTLPALADRRPHAFARLASVEVAVMAAVMGLAVALARTAPPAPALEEDAVQVLLGYPMPPQITLGNVVTLWKLDFFFALLVVVLGGLYLAGLARLRSRGDRWPIGRTVAWFIGLLTIVLVTQSGLSRYAPVLFSMHMVQHMTLGMLTPIFLVLGAPVTLALRALRPARIRGDRGPREWITILLHSRYVSVLTHPVVAAAIFVVSMFALYFTPLFQNAMRNHLGHIAMEVHFLAAGTLFFWVLIGVDPAPRRLPHVAKLVVLFATMPFHAFFGIALMNLGEPIADGWYRAVHPQWATSVLTDQHTGGAIAWGFGEIPTIIVLVALVGQWFLDDERTARRKDRQADRAAARHENDELAEYNARLAALARHDEQTEAERAAAKKTAGKKTAAKKAGSGKPGTAGTAEKTGTAEKSDAQKSGAAEKAGSAGAADEAEGAEPVGEDAT</sequence>
<evidence type="ECO:0000256" key="5">
    <source>
        <dbReference type="ARBA" id="ARBA00023136"/>
    </source>
</evidence>
<feature type="transmembrane region" description="Helical" evidence="7">
    <location>
        <begin position="269"/>
        <end position="288"/>
    </location>
</feature>
<evidence type="ECO:0000256" key="3">
    <source>
        <dbReference type="ARBA" id="ARBA00022692"/>
    </source>
</evidence>
<feature type="transmembrane region" description="Helical" evidence="7">
    <location>
        <begin position="238"/>
        <end position="257"/>
    </location>
</feature>
<evidence type="ECO:0000259" key="8">
    <source>
        <dbReference type="Pfam" id="PF05425"/>
    </source>
</evidence>
<feature type="transmembrane region" description="Helical" evidence="7">
    <location>
        <begin position="477"/>
        <end position="502"/>
    </location>
</feature>